<evidence type="ECO:0000313" key="9">
    <source>
        <dbReference type="EMBL" id="EAK6413877.1"/>
    </source>
</evidence>
<dbReference type="EMBL" id="MKBD01000003">
    <property type="protein sequence ID" value="OEY03652.1"/>
    <property type="molecule type" value="Genomic_DNA"/>
</dbReference>
<gene>
    <name evidence="12" type="ORF">A0K99_01320</name>
    <name evidence="9" type="ORF">B7A03_07650</name>
    <name evidence="10" type="ORF">E7N58_07615</name>
    <name evidence="8" type="ORF">E8P16_09070</name>
    <name evidence="11" type="ORF">GNO00_07220</name>
</gene>
<dbReference type="OMA" id="APFIFKF"/>
<evidence type="ECO:0000313" key="12">
    <source>
        <dbReference type="EMBL" id="OEY03652.1"/>
    </source>
</evidence>
<keyword evidence="5 6" id="KW-0472">Membrane</keyword>
<evidence type="ECO:0000256" key="3">
    <source>
        <dbReference type="ARBA" id="ARBA00022692"/>
    </source>
</evidence>
<comment type="caution">
    <text evidence="9">The sequence shown here is derived from an EMBL/GenBank/DDBJ whole genome shotgun (WGS) entry which is preliminary data.</text>
</comment>
<dbReference type="EMBL" id="AANOAG010000009">
    <property type="protein sequence ID" value="EDP7181343.1"/>
    <property type="molecule type" value="Genomic_DNA"/>
</dbReference>
<reference evidence="9 15" key="2">
    <citation type="submission" date="2018-05" db="EMBL/GenBank/DDBJ databases">
        <authorList>
            <consortium name="NARMS: The National Antimicrobial Resistance Monitoring System"/>
        </authorList>
    </citation>
    <scope>NUCLEOTIDE SEQUENCE [LARGE SCALE GENOMIC DNA]</scope>
    <source>
        <strain evidence="9 15">CVM N62988</strain>
    </source>
</reference>
<evidence type="ECO:0000259" key="7">
    <source>
        <dbReference type="Pfam" id="PF06271"/>
    </source>
</evidence>
<evidence type="ECO:0000313" key="16">
    <source>
        <dbReference type="Proteomes" id="UP000466051"/>
    </source>
</evidence>
<dbReference type="InterPro" id="IPR051791">
    <property type="entry name" value="Pra-immunoreactive"/>
</dbReference>
<keyword evidence="2" id="KW-1003">Cell membrane</keyword>
<feature type="transmembrane region" description="Helical" evidence="6">
    <location>
        <begin position="94"/>
        <end position="116"/>
    </location>
</feature>
<dbReference type="EMBL" id="AACHYE010000016">
    <property type="protein sequence ID" value="EAK6413877.1"/>
    <property type="molecule type" value="Genomic_DNA"/>
</dbReference>
<dbReference type="Proteomes" id="UP000865592">
    <property type="component" value="Unassembled WGS sequence"/>
</dbReference>
<evidence type="ECO:0000313" key="13">
    <source>
        <dbReference type="Proteomes" id="UP000349590"/>
    </source>
</evidence>
<evidence type="ECO:0000313" key="17">
    <source>
        <dbReference type="Proteomes" id="UP000865592"/>
    </source>
</evidence>
<dbReference type="AlphaFoldDB" id="A0A1E7P9J0"/>
<evidence type="ECO:0000256" key="2">
    <source>
        <dbReference type="ARBA" id="ARBA00022475"/>
    </source>
</evidence>
<keyword evidence="4 6" id="KW-1133">Transmembrane helix</keyword>
<accession>A0A1E7P9J0</accession>
<feature type="transmembrane region" description="Helical" evidence="6">
    <location>
        <begin position="47"/>
        <end position="64"/>
    </location>
</feature>
<dbReference type="Proteomes" id="UP000392616">
    <property type="component" value="Unassembled WGS sequence"/>
</dbReference>
<reference evidence="10 14" key="3">
    <citation type="submission" date="2019-04" db="EMBL/GenBank/DDBJ databases">
        <authorList>
            <person name="Ashton P.M."/>
            <person name="Dallman T."/>
            <person name="Nair S."/>
            <person name="De Pinna E."/>
            <person name="Peters T."/>
            <person name="Grant K."/>
        </authorList>
    </citation>
    <scope>NUCLEOTIDE SEQUENCE [LARGE SCALE GENOMIC DNA]</scope>
    <source>
        <strain evidence="10 14">OXC2299</strain>
    </source>
</reference>
<evidence type="ECO:0000313" key="10">
    <source>
        <dbReference type="EMBL" id="EAK8194010.1"/>
    </source>
</evidence>
<dbReference type="Proteomes" id="UP000466051">
    <property type="component" value="Unassembled WGS sequence"/>
</dbReference>
<dbReference type="PANTHER" id="PTHR36115">
    <property type="entry name" value="PROLINE-RICH ANTIGEN HOMOLOG-RELATED"/>
    <property type="match status" value="1"/>
</dbReference>
<dbReference type="GO" id="GO:0005886">
    <property type="term" value="C:plasma membrane"/>
    <property type="evidence" value="ECO:0007669"/>
    <property type="project" value="UniProtKB-SubCell"/>
</dbReference>
<evidence type="ECO:0000256" key="4">
    <source>
        <dbReference type="ARBA" id="ARBA00022989"/>
    </source>
</evidence>
<reference evidence="12 17" key="1">
    <citation type="submission" date="2016-09" db="EMBL/GenBank/DDBJ databases">
        <title>Campylobacter genomics.</title>
        <authorList>
            <person name="Weis A.M."/>
            <person name="Weimer B.C."/>
            <person name="Gilpin B."/>
            <person name="Huang B.C."/>
            <person name="Kong N."/>
        </authorList>
    </citation>
    <scope>NUCLEOTIDE SEQUENCE [LARGE SCALE GENOMIC DNA]</scope>
    <source>
        <strain evidence="12 17">BCW_4735</strain>
    </source>
</reference>
<feature type="transmembrane region" description="Helical" evidence="6">
    <location>
        <begin position="12"/>
        <end position="35"/>
    </location>
</feature>
<dbReference type="RefSeq" id="WP_002867136.1">
    <property type="nucleotide sequence ID" value="NZ_AP028332.1"/>
</dbReference>
<dbReference type="InterPro" id="IPR010432">
    <property type="entry name" value="RDD"/>
</dbReference>
<dbReference type="EMBL" id="AACJKW010000011">
    <property type="protein sequence ID" value="EAK8194010.1"/>
    <property type="molecule type" value="Genomic_DNA"/>
</dbReference>
<evidence type="ECO:0000313" key="11">
    <source>
        <dbReference type="EMBL" id="EDP7181343.1"/>
    </source>
</evidence>
<dbReference type="Pfam" id="PF06271">
    <property type="entry name" value="RDD"/>
    <property type="match status" value="1"/>
</dbReference>
<proteinExistence type="predicted"/>
<evidence type="ECO:0000256" key="1">
    <source>
        <dbReference type="ARBA" id="ARBA00004651"/>
    </source>
</evidence>
<dbReference type="Proteomes" id="UP000358933">
    <property type="component" value="Unassembled WGS sequence"/>
</dbReference>
<evidence type="ECO:0000256" key="6">
    <source>
        <dbReference type="SAM" id="Phobius"/>
    </source>
</evidence>
<sequence>MKTKAKISSRWLRFRALLIDIFLIYIPILYLFYFLLGSKEAFLNNHFITTLCTFLFGLIQAIFLTKKAQSPGLKAYDLYLIDIKTGKKLSFLRILLRYVIFIISFGLLFGLFVSFVRKDRLNLHDILTQSCIATKSIKKG</sequence>
<dbReference type="PANTHER" id="PTHR36115:SF6">
    <property type="entry name" value="PROLINE-RICH ANTIGEN HOMOLOG"/>
    <property type="match status" value="1"/>
</dbReference>
<evidence type="ECO:0000313" key="15">
    <source>
        <dbReference type="Proteomes" id="UP000392616"/>
    </source>
</evidence>
<reference evidence="11 16" key="4">
    <citation type="submission" date="2019-11" db="EMBL/GenBank/DDBJ databases">
        <authorList>
            <consortium name="PulseNet: The National Subtyping Network for Foodborne Disease Surveillance"/>
            <person name="Tarr C.L."/>
            <person name="Trees E."/>
            <person name="Katz L.S."/>
            <person name="Carleton-Romer H.A."/>
            <person name="Stroika S."/>
            <person name="Kucerova Z."/>
            <person name="Roache K.F."/>
            <person name="Sabol A.L."/>
            <person name="Besser J."/>
            <person name="Gerner-Smidt P."/>
        </authorList>
    </citation>
    <scope>NUCLEOTIDE SEQUENCE [LARGE SCALE GENOMIC DNA]</scope>
    <source>
        <strain evidence="8 13">PNUSAC009041</strain>
        <strain evidence="11 16">PNUSAC013726</strain>
    </source>
</reference>
<protein>
    <submittedName>
        <fullName evidence="9">RDD family protein</fullName>
    </submittedName>
</protein>
<dbReference type="Proteomes" id="UP000349590">
    <property type="component" value="Unassembled WGS sequence"/>
</dbReference>
<organism evidence="9 15">
    <name type="scientific">Campylobacter jejuni</name>
    <dbReference type="NCBI Taxonomy" id="197"/>
    <lineage>
        <taxon>Bacteria</taxon>
        <taxon>Pseudomonadati</taxon>
        <taxon>Campylobacterota</taxon>
        <taxon>Epsilonproteobacteria</taxon>
        <taxon>Campylobacterales</taxon>
        <taxon>Campylobacteraceae</taxon>
        <taxon>Campylobacter</taxon>
    </lineage>
</organism>
<evidence type="ECO:0000256" key="5">
    <source>
        <dbReference type="ARBA" id="ARBA00023136"/>
    </source>
</evidence>
<keyword evidence="3 6" id="KW-0812">Transmembrane</keyword>
<name>A0A1E7P9J0_CAMJU</name>
<dbReference type="EMBL" id="AACCII010000012">
    <property type="protein sequence ID" value="EAJ9719570.1"/>
    <property type="molecule type" value="Genomic_DNA"/>
</dbReference>
<evidence type="ECO:0000313" key="8">
    <source>
        <dbReference type="EMBL" id="EAJ9719570.1"/>
    </source>
</evidence>
<evidence type="ECO:0000313" key="14">
    <source>
        <dbReference type="Proteomes" id="UP000358933"/>
    </source>
</evidence>
<comment type="subcellular location">
    <subcellularLocation>
        <location evidence="1">Cell membrane</location>
        <topology evidence="1">Multi-pass membrane protein</topology>
    </subcellularLocation>
</comment>
<feature type="domain" description="RDD" evidence="7">
    <location>
        <begin position="9"/>
        <end position="128"/>
    </location>
</feature>